<evidence type="ECO:0000256" key="3">
    <source>
        <dbReference type="ARBA" id="ARBA00022603"/>
    </source>
</evidence>
<dbReference type="PRINTS" id="PR00505">
    <property type="entry name" value="D12N6MTFRASE"/>
</dbReference>
<comment type="caution">
    <text evidence="7">The sequence shown here is derived from an EMBL/GenBank/DDBJ whole genome shotgun (WGS) entry which is preliminary data.</text>
</comment>
<dbReference type="EC" id="2.1.1.72" evidence="2"/>
<dbReference type="Proteomes" id="UP000011708">
    <property type="component" value="Chromosome"/>
</dbReference>
<dbReference type="InterPro" id="IPR029063">
    <property type="entry name" value="SAM-dependent_MTases_sf"/>
</dbReference>
<protein>
    <recommendedName>
        <fullName evidence="2">site-specific DNA-methyltransferase (adenine-specific)</fullName>
        <ecNumber evidence="2">2.1.1.72</ecNumber>
    </recommendedName>
</protein>
<organism evidence="7">
    <name type="scientific">Treponema denticola H1-T</name>
    <dbReference type="NCBI Taxonomy" id="999431"/>
    <lineage>
        <taxon>Bacteria</taxon>
        <taxon>Pseudomonadati</taxon>
        <taxon>Spirochaetota</taxon>
        <taxon>Spirochaetia</taxon>
        <taxon>Spirochaetales</taxon>
        <taxon>Treponemataceae</taxon>
        <taxon>Treponema</taxon>
    </lineage>
</organism>
<comment type="catalytic activity">
    <reaction evidence="6">
        <text>a 2'-deoxyadenosine in DNA + S-adenosyl-L-methionine = an N(6)-methyl-2'-deoxyadenosine in DNA + S-adenosyl-L-homocysteine + H(+)</text>
        <dbReference type="Rhea" id="RHEA:15197"/>
        <dbReference type="Rhea" id="RHEA-COMP:12418"/>
        <dbReference type="Rhea" id="RHEA-COMP:12419"/>
        <dbReference type="ChEBI" id="CHEBI:15378"/>
        <dbReference type="ChEBI" id="CHEBI:57856"/>
        <dbReference type="ChEBI" id="CHEBI:59789"/>
        <dbReference type="ChEBI" id="CHEBI:90615"/>
        <dbReference type="ChEBI" id="CHEBI:90616"/>
        <dbReference type="EC" id="2.1.1.72"/>
    </reaction>
</comment>
<dbReference type="Gene3D" id="3.40.50.150">
    <property type="entry name" value="Vaccinia Virus protein VP39"/>
    <property type="match status" value="1"/>
</dbReference>
<dbReference type="PATRIC" id="fig|999431.4.peg.2314"/>
<dbReference type="InterPro" id="IPR012327">
    <property type="entry name" value="MeTrfase_D12"/>
</dbReference>
<evidence type="ECO:0000256" key="4">
    <source>
        <dbReference type="ARBA" id="ARBA00022679"/>
    </source>
</evidence>
<dbReference type="SUPFAM" id="SSF53335">
    <property type="entry name" value="S-adenosyl-L-methionine-dependent methyltransferases"/>
    <property type="match status" value="1"/>
</dbReference>
<keyword evidence="5" id="KW-0949">S-adenosyl-L-methionine</keyword>
<dbReference type="AlphaFoldDB" id="M2BGS7"/>
<keyword evidence="3 7" id="KW-0489">Methyltransferase</keyword>
<dbReference type="GO" id="GO:0043565">
    <property type="term" value="F:sequence-specific DNA binding"/>
    <property type="evidence" value="ECO:0007669"/>
    <property type="project" value="TreeGrafter"/>
</dbReference>
<dbReference type="EMBL" id="AGDW01000023">
    <property type="protein sequence ID" value="EMB28625.1"/>
    <property type="molecule type" value="Genomic_DNA"/>
</dbReference>
<dbReference type="GO" id="GO:0009307">
    <property type="term" value="P:DNA restriction-modification system"/>
    <property type="evidence" value="ECO:0007669"/>
    <property type="project" value="InterPro"/>
</dbReference>
<dbReference type="GO" id="GO:1904047">
    <property type="term" value="F:S-adenosyl-L-methionine binding"/>
    <property type="evidence" value="ECO:0007669"/>
    <property type="project" value="TreeGrafter"/>
</dbReference>
<proteinExistence type="inferred from homology"/>
<comment type="similarity">
    <text evidence="1">Belongs to the N(4)/N(6)-methyltransferase family.</text>
</comment>
<dbReference type="Gene3D" id="1.10.1020.10">
    <property type="entry name" value="Adenine-specific Methyltransferase, Domain 2"/>
    <property type="match status" value="1"/>
</dbReference>
<sequence>MKTPLTYYGGKQQLASKIVSLIPEHRIYCEPFIGGAAVFFAKPKSPSEIINDINSEIVNFYEVLQRDFTALQSEVAISLHSRKLHKHAQVIYDNPEMFDRIKRAWAIWMLANMSFNNSITGGFTHDKQGKLTHSLSMKRDGFKEELAIRIQDVQIECCDALKIIRSRDNKDTFFYLDPPYVGADQGHYDGYTQEDFNALITELSKIEGKFLLSSYRNKSLTVSVKENNWYQIELKINNHPGAASSPSRTKIEVLTANYPIGLVDNEVQLL</sequence>
<keyword evidence="4" id="KW-0808">Transferase</keyword>
<dbReference type="RefSeq" id="WP_002689535.1">
    <property type="nucleotide sequence ID" value="NZ_CM001794.1"/>
</dbReference>
<dbReference type="PANTHER" id="PTHR30481">
    <property type="entry name" value="DNA ADENINE METHYLASE"/>
    <property type="match status" value="1"/>
</dbReference>
<dbReference type="GO" id="GO:0006298">
    <property type="term" value="P:mismatch repair"/>
    <property type="evidence" value="ECO:0007669"/>
    <property type="project" value="TreeGrafter"/>
</dbReference>
<dbReference type="HOGENOM" id="CLU_063430_1_0_12"/>
<gene>
    <name evidence="7" type="ORF">HMPREF9725_02237</name>
</gene>
<dbReference type="InterPro" id="IPR023095">
    <property type="entry name" value="Ade_MeTrfase_dom_2"/>
</dbReference>
<evidence type="ECO:0000256" key="2">
    <source>
        <dbReference type="ARBA" id="ARBA00011900"/>
    </source>
</evidence>
<dbReference type="PANTHER" id="PTHR30481:SF4">
    <property type="entry name" value="SITE-SPECIFIC DNA-METHYLTRANSFERASE (ADENINE-SPECIFIC)"/>
    <property type="match status" value="1"/>
</dbReference>
<evidence type="ECO:0000256" key="5">
    <source>
        <dbReference type="ARBA" id="ARBA00022691"/>
    </source>
</evidence>
<evidence type="ECO:0000313" key="7">
    <source>
        <dbReference type="EMBL" id="EMB28625.1"/>
    </source>
</evidence>
<dbReference type="Pfam" id="PF02086">
    <property type="entry name" value="MethyltransfD12"/>
    <property type="match status" value="1"/>
</dbReference>
<dbReference type="InterPro" id="IPR012263">
    <property type="entry name" value="M_m6A_EcoRV"/>
</dbReference>
<evidence type="ECO:0000256" key="6">
    <source>
        <dbReference type="ARBA" id="ARBA00047942"/>
    </source>
</evidence>
<dbReference type="GO" id="GO:0009007">
    <property type="term" value="F:site-specific DNA-methyltransferase (adenine-specific) activity"/>
    <property type="evidence" value="ECO:0007669"/>
    <property type="project" value="UniProtKB-EC"/>
</dbReference>
<dbReference type="PIRSF" id="PIRSF000398">
    <property type="entry name" value="M_m6A_EcoRV"/>
    <property type="match status" value="1"/>
</dbReference>
<accession>M2BGS7</accession>
<name>M2BGS7_TREDN</name>
<dbReference type="GO" id="GO:0032259">
    <property type="term" value="P:methylation"/>
    <property type="evidence" value="ECO:0007669"/>
    <property type="project" value="UniProtKB-KW"/>
</dbReference>
<reference evidence="7" key="1">
    <citation type="submission" date="2012-01" db="EMBL/GenBank/DDBJ databases">
        <title>The Genome Sequence of Treponema denticola H1-T.</title>
        <authorList>
            <consortium name="The Broad Institute Genome Sequencing Platform"/>
            <person name="Earl A."/>
            <person name="Ward D."/>
            <person name="Feldgarden M."/>
            <person name="Gevers D."/>
            <person name="Blanton J.M."/>
            <person name="Fenno C.J."/>
            <person name="Baranova O.V."/>
            <person name="Mathney J."/>
            <person name="Dewhirst F.E."/>
            <person name="Izard J."/>
            <person name="Young S.K."/>
            <person name="Zeng Q."/>
            <person name="Gargeya S."/>
            <person name="Fitzgerald M."/>
            <person name="Haas B."/>
            <person name="Abouelleil A."/>
            <person name="Alvarado L."/>
            <person name="Arachchi H.M."/>
            <person name="Berlin A."/>
            <person name="Chapman S.B."/>
            <person name="Gearin G."/>
            <person name="Goldberg J."/>
            <person name="Griggs A."/>
            <person name="Gujja S."/>
            <person name="Hansen M."/>
            <person name="Heiman D."/>
            <person name="Howarth C."/>
            <person name="Larimer J."/>
            <person name="Lui A."/>
            <person name="MacDonald P.J.P."/>
            <person name="McCowen C."/>
            <person name="Montmayeur A."/>
            <person name="Murphy C."/>
            <person name="Neiman D."/>
            <person name="Pearson M."/>
            <person name="Priest M."/>
            <person name="Roberts A."/>
            <person name="Saif S."/>
            <person name="Shea T."/>
            <person name="Sisk P."/>
            <person name="Stolte C."/>
            <person name="Sykes S."/>
            <person name="Wortman J."/>
            <person name="Nusbaum C."/>
            <person name="Birren B."/>
        </authorList>
    </citation>
    <scope>NUCLEOTIDE SEQUENCE [LARGE SCALE GENOMIC DNA]</scope>
    <source>
        <strain evidence="7">H1-T</strain>
    </source>
</reference>
<evidence type="ECO:0000256" key="1">
    <source>
        <dbReference type="ARBA" id="ARBA00006594"/>
    </source>
</evidence>